<accession>A0A2T3HR86</accession>
<protein>
    <submittedName>
        <fullName evidence="1">Uncharacterized protein</fullName>
    </submittedName>
</protein>
<proteinExistence type="predicted"/>
<evidence type="ECO:0000313" key="2">
    <source>
        <dbReference type="Proteomes" id="UP000240912"/>
    </source>
</evidence>
<dbReference type="AlphaFoldDB" id="A0A2T3HR86"/>
<gene>
    <name evidence="1" type="ORF">C7T94_01965</name>
</gene>
<reference evidence="1 2" key="1">
    <citation type="submission" date="2018-03" db="EMBL/GenBank/DDBJ databases">
        <authorList>
            <person name="Keele B.F."/>
        </authorList>
    </citation>
    <scope>NUCLEOTIDE SEQUENCE [LARGE SCALE GENOMIC DNA]</scope>
    <source>
        <strain evidence="1 2">YL28-9</strain>
    </source>
</reference>
<evidence type="ECO:0000313" key="1">
    <source>
        <dbReference type="EMBL" id="PST84913.1"/>
    </source>
</evidence>
<keyword evidence="2" id="KW-1185">Reference proteome</keyword>
<dbReference type="SUPFAM" id="SSF49464">
    <property type="entry name" value="Carboxypeptidase regulatory domain-like"/>
    <property type="match status" value="1"/>
</dbReference>
<dbReference type="Proteomes" id="UP000240912">
    <property type="component" value="Unassembled WGS sequence"/>
</dbReference>
<comment type="caution">
    <text evidence="1">The sequence shown here is derived from an EMBL/GenBank/DDBJ whole genome shotgun (WGS) entry which is preliminary data.</text>
</comment>
<dbReference type="EMBL" id="PYLS01000001">
    <property type="protein sequence ID" value="PST84913.1"/>
    <property type="molecule type" value="Genomic_DNA"/>
</dbReference>
<name>A0A2T3HR86_9SPHI</name>
<organism evidence="1 2">
    <name type="scientific">Pedobacter yulinensis</name>
    <dbReference type="NCBI Taxonomy" id="2126353"/>
    <lineage>
        <taxon>Bacteria</taxon>
        <taxon>Pseudomonadati</taxon>
        <taxon>Bacteroidota</taxon>
        <taxon>Sphingobacteriia</taxon>
        <taxon>Sphingobacteriales</taxon>
        <taxon>Sphingobacteriaceae</taxon>
        <taxon>Pedobacter</taxon>
    </lineage>
</organism>
<sequence>MFGGRLLAQDIEATGAVLEWGTKNRIGGVEVTNKRSRIVVSTSTLGLFSIRAVIGDTLIFSGRNYNEQRLAVTSAAPLVVKMLPMVNVLEDVTITGFNRKTGLDEARRDFKRNGSFYEGKPPFLSFLFTPLTAIYEIFGRTPRNARRFGKYYASESQNILVDQLFNSRLVAQHTPLRGKELQSFVFNFRPDYETVKKWNSYDAIKYVKESYKRYQENPDEVLSIDSINAILRSGGKQE</sequence>
<dbReference type="OrthoDB" id="789400at2"/>
<dbReference type="InterPro" id="IPR008969">
    <property type="entry name" value="CarboxyPept-like_regulatory"/>
</dbReference>